<evidence type="ECO:0000313" key="10">
    <source>
        <dbReference type="Proteomes" id="UP001519287"/>
    </source>
</evidence>
<proteinExistence type="inferred from homology"/>
<comment type="caution">
    <text evidence="9">The sequence shown here is derived from an EMBL/GenBank/DDBJ whole genome shotgun (WGS) entry which is preliminary data.</text>
</comment>
<feature type="transmembrane region" description="Helical" evidence="7">
    <location>
        <begin position="139"/>
        <end position="157"/>
    </location>
</feature>
<gene>
    <name evidence="9" type="ORF">J2Z66_005342</name>
</gene>
<dbReference type="SUPFAM" id="SSF161098">
    <property type="entry name" value="MetI-like"/>
    <property type="match status" value="1"/>
</dbReference>
<keyword evidence="3" id="KW-1003">Cell membrane</keyword>
<evidence type="ECO:0000256" key="5">
    <source>
        <dbReference type="ARBA" id="ARBA00022989"/>
    </source>
</evidence>
<feature type="transmembrane region" description="Helical" evidence="7">
    <location>
        <begin position="7"/>
        <end position="27"/>
    </location>
</feature>
<dbReference type="PANTHER" id="PTHR43744">
    <property type="entry name" value="ABC TRANSPORTER PERMEASE PROTEIN MG189-RELATED-RELATED"/>
    <property type="match status" value="1"/>
</dbReference>
<evidence type="ECO:0000256" key="2">
    <source>
        <dbReference type="ARBA" id="ARBA00022448"/>
    </source>
</evidence>
<dbReference type="PANTHER" id="PTHR43744:SF9">
    <property type="entry name" value="POLYGALACTURONAN_RHAMNOGALACTURONAN TRANSPORT SYSTEM PERMEASE PROTEIN YTCP"/>
    <property type="match status" value="1"/>
</dbReference>
<feature type="transmembrane region" description="Helical" evidence="7">
    <location>
        <begin position="256"/>
        <end position="275"/>
    </location>
</feature>
<feature type="transmembrane region" description="Helical" evidence="7">
    <location>
        <begin position="105"/>
        <end position="127"/>
    </location>
</feature>
<organism evidence="9 10">
    <name type="scientific">Paenibacillus eucommiae</name>
    <dbReference type="NCBI Taxonomy" id="1355755"/>
    <lineage>
        <taxon>Bacteria</taxon>
        <taxon>Bacillati</taxon>
        <taxon>Bacillota</taxon>
        <taxon>Bacilli</taxon>
        <taxon>Bacillales</taxon>
        <taxon>Paenibacillaceae</taxon>
        <taxon>Paenibacillus</taxon>
    </lineage>
</organism>
<evidence type="ECO:0000259" key="8">
    <source>
        <dbReference type="PROSITE" id="PS50928"/>
    </source>
</evidence>
<name>A0ABS4J3P3_9BACL</name>
<dbReference type="PROSITE" id="PS50928">
    <property type="entry name" value="ABC_TM1"/>
    <property type="match status" value="1"/>
</dbReference>
<accession>A0ABS4J3P3</accession>
<comment type="similarity">
    <text evidence="7">Belongs to the binding-protein-dependent transport system permease family.</text>
</comment>
<keyword evidence="4 7" id="KW-0812">Transmembrane</keyword>
<comment type="subcellular location">
    <subcellularLocation>
        <location evidence="1 7">Cell membrane</location>
        <topology evidence="1 7">Multi-pass membrane protein</topology>
    </subcellularLocation>
</comment>
<dbReference type="InterPro" id="IPR000515">
    <property type="entry name" value="MetI-like"/>
</dbReference>
<evidence type="ECO:0000256" key="1">
    <source>
        <dbReference type="ARBA" id="ARBA00004651"/>
    </source>
</evidence>
<evidence type="ECO:0000256" key="6">
    <source>
        <dbReference type="ARBA" id="ARBA00023136"/>
    </source>
</evidence>
<dbReference type="EMBL" id="JAGGLB010000020">
    <property type="protein sequence ID" value="MBP1993716.1"/>
    <property type="molecule type" value="Genomic_DNA"/>
</dbReference>
<sequence length="290" mass="32758">MKKITAFDVIMVCLLLILCVVTLYPFYYALIISVSDGLKAQQHNVVFLPQGFTLQNYHAIFLDDRILNAAFISLARTVLGTALSLVVIGLCAYSMSKAYFKFKKPLFIFFVIPMYVSGGMLPMYILIHDLHLMNNFLVYILPGCYSTFFMLLMKVFLETIPDNLEESARIDGAREMRIMTSVILPLCYPVIATIALFVGVAQWNSWLDALMYVSDPSLHPLQMVLQAILNESQNTTDRLLLMGMNSQKVTLTTQTYTMAVLIVTTVPIVFVYPFAQRFFVKGMTIGAVKM</sequence>
<dbReference type="Gene3D" id="1.10.3720.10">
    <property type="entry name" value="MetI-like"/>
    <property type="match status" value="1"/>
</dbReference>
<dbReference type="Proteomes" id="UP001519287">
    <property type="component" value="Unassembled WGS sequence"/>
</dbReference>
<keyword evidence="2 7" id="KW-0813">Transport</keyword>
<protein>
    <submittedName>
        <fullName evidence="9">Aldouronate transport system permease protein</fullName>
    </submittedName>
</protein>
<dbReference type="RefSeq" id="WP_209975595.1">
    <property type="nucleotide sequence ID" value="NZ_JAGGLB010000020.1"/>
</dbReference>
<evidence type="ECO:0000313" key="9">
    <source>
        <dbReference type="EMBL" id="MBP1993716.1"/>
    </source>
</evidence>
<dbReference type="InterPro" id="IPR035906">
    <property type="entry name" value="MetI-like_sf"/>
</dbReference>
<feature type="transmembrane region" description="Helical" evidence="7">
    <location>
        <begin position="178"/>
        <end position="203"/>
    </location>
</feature>
<keyword evidence="10" id="KW-1185">Reference proteome</keyword>
<keyword evidence="6 7" id="KW-0472">Membrane</keyword>
<feature type="domain" description="ABC transmembrane type-1" evidence="8">
    <location>
        <begin position="70"/>
        <end position="272"/>
    </location>
</feature>
<evidence type="ECO:0000256" key="3">
    <source>
        <dbReference type="ARBA" id="ARBA00022475"/>
    </source>
</evidence>
<dbReference type="Pfam" id="PF00528">
    <property type="entry name" value="BPD_transp_1"/>
    <property type="match status" value="1"/>
</dbReference>
<feature type="transmembrane region" description="Helical" evidence="7">
    <location>
        <begin position="66"/>
        <end position="93"/>
    </location>
</feature>
<dbReference type="CDD" id="cd06261">
    <property type="entry name" value="TM_PBP2"/>
    <property type="match status" value="1"/>
</dbReference>
<evidence type="ECO:0000256" key="7">
    <source>
        <dbReference type="RuleBase" id="RU363032"/>
    </source>
</evidence>
<reference evidence="9 10" key="1">
    <citation type="submission" date="2021-03" db="EMBL/GenBank/DDBJ databases">
        <title>Genomic Encyclopedia of Type Strains, Phase IV (KMG-IV): sequencing the most valuable type-strain genomes for metagenomic binning, comparative biology and taxonomic classification.</title>
        <authorList>
            <person name="Goeker M."/>
        </authorList>
    </citation>
    <scope>NUCLEOTIDE SEQUENCE [LARGE SCALE GENOMIC DNA]</scope>
    <source>
        <strain evidence="9 10">DSM 26048</strain>
    </source>
</reference>
<evidence type="ECO:0000256" key="4">
    <source>
        <dbReference type="ARBA" id="ARBA00022692"/>
    </source>
</evidence>
<keyword evidence="5 7" id="KW-1133">Transmembrane helix</keyword>